<dbReference type="EMBL" id="QUOU01000001">
    <property type="protein sequence ID" value="REL28940.1"/>
    <property type="molecule type" value="Genomic_DNA"/>
</dbReference>
<organism evidence="2 3">
    <name type="scientific">Thalassotalea euphylliae</name>
    <dbReference type="NCBI Taxonomy" id="1655234"/>
    <lineage>
        <taxon>Bacteria</taxon>
        <taxon>Pseudomonadati</taxon>
        <taxon>Pseudomonadota</taxon>
        <taxon>Gammaproteobacteria</taxon>
        <taxon>Alteromonadales</taxon>
        <taxon>Colwelliaceae</taxon>
        <taxon>Thalassotalea</taxon>
    </lineage>
</organism>
<dbReference type="GO" id="GO:0004534">
    <property type="term" value="F:5'-3' RNA exonuclease activity"/>
    <property type="evidence" value="ECO:0007669"/>
    <property type="project" value="TreeGrafter"/>
</dbReference>
<dbReference type="PANTHER" id="PTHR42924">
    <property type="entry name" value="EXONUCLEASE"/>
    <property type="match status" value="1"/>
</dbReference>
<dbReference type="Gene3D" id="1.10.150.650">
    <property type="match status" value="1"/>
</dbReference>
<dbReference type="RefSeq" id="WP_116009963.1">
    <property type="nucleotide sequence ID" value="NZ_QUOU01000001.1"/>
</dbReference>
<dbReference type="CDD" id="cd07438">
    <property type="entry name" value="PHP_HisPPase_AMP"/>
    <property type="match status" value="1"/>
</dbReference>
<feature type="domain" description="Polymerase/histidinol phosphatase N-terminal" evidence="1">
    <location>
        <begin position="3"/>
        <end position="70"/>
    </location>
</feature>
<dbReference type="Proteomes" id="UP000256478">
    <property type="component" value="Unassembled WGS sequence"/>
</dbReference>
<dbReference type="NCBIfam" id="NF047791">
    <property type="entry name" value="RNaseRnm"/>
    <property type="match status" value="1"/>
</dbReference>
<reference evidence="2 3" key="1">
    <citation type="submission" date="2018-08" db="EMBL/GenBank/DDBJ databases">
        <title>Thalassotalea euphylliae genome.</title>
        <authorList>
            <person name="Summers S."/>
            <person name="Rice S.A."/>
            <person name="Freckelton M.L."/>
            <person name="Nedved B.T."/>
            <person name="Hadfield M.G."/>
        </authorList>
    </citation>
    <scope>NUCLEOTIDE SEQUENCE [LARGE SCALE GENOMIC DNA]</scope>
    <source>
        <strain evidence="2 3">H1</strain>
    </source>
</reference>
<comment type="caution">
    <text evidence="2">The sequence shown here is derived from an EMBL/GenBank/DDBJ whole genome shotgun (WGS) entry which is preliminary data.</text>
</comment>
<accession>A0A3E0TWX9</accession>
<dbReference type="GO" id="GO:0035312">
    <property type="term" value="F:5'-3' DNA exonuclease activity"/>
    <property type="evidence" value="ECO:0007669"/>
    <property type="project" value="TreeGrafter"/>
</dbReference>
<evidence type="ECO:0000259" key="1">
    <source>
        <dbReference type="SMART" id="SM00481"/>
    </source>
</evidence>
<protein>
    <submittedName>
        <fullName evidence="2">PHP domain-containing protein</fullName>
    </submittedName>
</protein>
<dbReference type="SUPFAM" id="SSF89550">
    <property type="entry name" value="PHP domain-like"/>
    <property type="match status" value="1"/>
</dbReference>
<dbReference type="InterPro" id="IPR004013">
    <property type="entry name" value="PHP_dom"/>
</dbReference>
<evidence type="ECO:0000313" key="2">
    <source>
        <dbReference type="EMBL" id="REL28940.1"/>
    </source>
</evidence>
<dbReference type="SMART" id="SM00481">
    <property type="entry name" value="POLIIIAc"/>
    <property type="match status" value="1"/>
</dbReference>
<evidence type="ECO:0000313" key="3">
    <source>
        <dbReference type="Proteomes" id="UP000256478"/>
    </source>
</evidence>
<dbReference type="InterPro" id="IPR016195">
    <property type="entry name" value="Pol/histidinol_Pase-like"/>
</dbReference>
<dbReference type="PANTHER" id="PTHR42924:SF3">
    <property type="entry name" value="POLYMERASE_HISTIDINOL PHOSPHATASE N-TERMINAL DOMAIN-CONTAINING PROTEIN"/>
    <property type="match status" value="1"/>
</dbReference>
<dbReference type="InterPro" id="IPR003141">
    <property type="entry name" value="Pol/His_phosphatase_N"/>
</dbReference>
<dbReference type="Pfam" id="PF02811">
    <property type="entry name" value="PHP"/>
    <property type="match status" value="1"/>
</dbReference>
<dbReference type="InterPro" id="IPR052018">
    <property type="entry name" value="PHP_domain"/>
</dbReference>
<sequence>MRFDLHSHTNFSDGKLSPQELVERAVNFQLDVLAITDHDTVSGLESAKQHISEQALPLSLVSGIEISTMWQNFEIHIVGLNIDPESEALQALISEQQHARESRAIQMGEKLAKCGFPDMLEKAKALVGEGTITRAHFARVLHDEGQVSTMQSAFDKYIGKGKRAFVKPLWCDIAKAVEVIHQAGGVAVLAHPMRYDMTSKWLRRLILDFKAAGGDGMEIVLPQMNPDQRRLMLTFCLEYDLYASLGSDFHYPSKWSDLGRNLIMPEQVKPIWQLFGH</sequence>
<dbReference type="Gene3D" id="3.20.20.140">
    <property type="entry name" value="Metal-dependent hydrolases"/>
    <property type="match status" value="1"/>
</dbReference>
<name>A0A3E0TWX9_9GAMM</name>
<proteinExistence type="predicted"/>
<dbReference type="AlphaFoldDB" id="A0A3E0TWX9"/>
<dbReference type="OrthoDB" id="9804333at2"/>
<gene>
    <name evidence="2" type="ORF">DXX93_13445</name>
</gene>